<dbReference type="EMBL" id="FOHT01000031">
    <property type="protein sequence ID" value="SET94621.1"/>
    <property type="molecule type" value="Genomic_DNA"/>
</dbReference>
<proteinExistence type="predicted"/>
<keyword evidence="3" id="KW-1185">Reference proteome</keyword>
<evidence type="ECO:0000313" key="1">
    <source>
        <dbReference type="EMBL" id="AHW62406.1"/>
    </source>
</evidence>
<evidence type="ECO:0008006" key="5">
    <source>
        <dbReference type="Google" id="ProtNLM"/>
    </source>
</evidence>
<dbReference type="OrthoDB" id="9990509at2"/>
<reference evidence="2 4" key="2">
    <citation type="submission" date="2016-10" db="EMBL/GenBank/DDBJ databases">
        <authorList>
            <person name="de Groot N.N."/>
        </authorList>
    </citation>
    <scope>NUCLEOTIDE SEQUENCE [LARGE SCALE GENOMIC DNA]</scope>
    <source>
        <strain evidence="2 4">DSM 25947</strain>
    </source>
</reference>
<gene>
    <name evidence="1" type="ORF">FH5T_20960</name>
    <name evidence="2" type="ORF">SAMN05444285_13113</name>
</gene>
<dbReference type="Proteomes" id="UP000023772">
    <property type="component" value="Chromosome"/>
</dbReference>
<evidence type="ECO:0000313" key="2">
    <source>
        <dbReference type="EMBL" id="SET94621.1"/>
    </source>
</evidence>
<evidence type="ECO:0000313" key="3">
    <source>
        <dbReference type="Proteomes" id="UP000023772"/>
    </source>
</evidence>
<evidence type="ECO:0000313" key="4">
    <source>
        <dbReference type="Proteomes" id="UP000181981"/>
    </source>
</evidence>
<accession>X5E6X1</accession>
<dbReference type="HOGENOM" id="CLU_1552871_0_0_10"/>
<dbReference type="STRING" id="1168034.FH5T_20960"/>
<name>X5E6X1_9BACT</name>
<dbReference type="RefSeq" id="WP_038562854.1">
    <property type="nucleotide sequence ID" value="NZ_FOHT01000031.1"/>
</dbReference>
<protein>
    <recommendedName>
        <fullName evidence="5">Lipocalin-like domain-containing protein</fullName>
    </recommendedName>
</protein>
<dbReference type="PROSITE" id="PS51257">
    <property type="entry name" value="PROKAR_LIPOPROTEIN"/>
    <property type="match status" value="1"/>
</dbReference>
<dbReference type="EMBL" id="CP007451">
    <property type="protein sequence ID" value="AHW62406.1"/>
    <property type="molecule type" value="Genomic_DNA"/>
</dbReference>
<dbReference type="KEGG" id="dori:FH5T_20960"/>
<dbReference type="AlphaFoldDB" id="X5E6X1"/>
<organism evidence="2 4">
    <name type="scientific">Draconibacterium orientale</name>
    <dbReference type="NCBI Taxonomy" id="1168034"/>
    <lineage>
        <taxon>Bacteria</taxon>
        <taxon>Pseudomonadati</taxon>
        <taxon>Bacteroidota</taxon>
        <taxon>Bacteroidia</taxon>
        <taxon>Marinilabiliales</taxon>
        <taxon>Prolixibacteraceae</taxon>
        <taxon>Draconibacterium</taxon>
    </lineage>
</organism>
<dbReference type="Proteomes" id="UP000181981">
    <property type="component" value="Unassembled WGS sequence"/>
</dbReference>
<reference evidence="1 3" key="1">
    <citation type="submission" date="2014-03" db="EMBL/GenBank/DDBJ databases">
        <title>Complete genome sequence of a deeply braunched marine Bacteroidia bacterium Draconibacterium orientale type strain FH5T.</title>
        <authorList>
            <person name="Li X."/>
            <person name="Wang X."/>
            <person name="Xie Z."/>
            <person name="Du Z."/>
            <person name="Chen G."/>
        </authorList>
    </citation>
    <scope>NUCLEOTIDE SEQUENCE [LARGE SCALE GENOMIC DNA]</scope>
    <source>
        <strain evidence="1 3">FH5</strain>
    </source>
</reference>
<sequence>MKTQEQLSNVILAFVFTLLLSACQKNHNEEQADYNGIWEIYFNIPTNTGYSSLRYEIELNNSTYSESFLDYYSASNEYIYNVWEGEVIKTGNKLQFEVTSMKTYNYDPIEKEVLELISETVPTEPHIDRSLTLSWETVLYTMNNGNLEIRADWNEDGDYEDTDEIMIYMPVD</sequence>